<accession>A0A9N8EJ34</accession>
<gene>
    <name evidence="1" type="ORF">SEMRO_1259_G256930.1</name>
</gene>
<protein>
    <submittedName>
        <fullName evidence="1">Uncharacterized protein</fullName>
    </submittedName>
</protein>
<name>A0A9N8EJ34_9STRA</name>
<evidence type="ECO:0000313" key="2">
    <source>
        <dbReference type="Proteomes" id="UP001153069"/>
    </source>
</evidence>
<dbReference type="EMBL" id="CAICTM010001257">
    <property type="protein sequence ID" value="CAB9522017.1"/>
    <property type="molecule type" value="Genomic_DNA"/>
</dbReference>
<dbReference type="Proteomes" id="UP001153069">
    <property type="component" value="Unassembled WGS sequence"/>
</dbReference>
<proteinExistence type="predicted"/>
<comment type="caution">
    <text evidence="1">The sequence shown here is derived from an EMBL/GenBank/DDBJ whole genome shotgun (WGS) entry which is preliminary data.</text>
</comment>
<sequence>MFYIADMLFGVQHQLSHPNPFSPSKKFDFDAYETDRKTYDKLIQDTVAKYKPERFCTLAMQAFDLSPTEGMCLDDKSKDAFSPRPA</sequence>
<keyword evidence="2" id="KW-1185">Reference proteome</keyword>
<organism evidence="1 2">
    <name type="scientific">Seminavis robusta</name>
    <dbReference type="NCBI Taxonomy" id="568900"/>
    <lineage>
        <taxon>Eukaryota</taxon>
        <taxon>Sar</taxon>
        <taxon>Stramenopiles</taxon>
        <taxon>Ochrophyta</taxon>
        <taxon>Bacillariophyta</taxon>
        <taxon>Bacillariophyceae</taxon>
        <taxon>Bacillariophycidae</taxon>
        <taxon>Naviculales</taxon>
        <taxon>Naviculaceae</taxon>
        <taxon>Seminavis</taxon>
    </lineage>
</organism>
<reference evidence="1" key="1">
    <citation type="submission" date="2020-06" db="EMBL/GenBank/DDBJ databases">
        <authorList>
            <consortium name="Plant Systems Biology data submission"/>
        </authorList>
    </citation>
    <scope>NUCLEOTIDE SEQUENCE</scope>
    <source>
        <strain evidence="1">D6</strain>
    </source>
</reference>
<evidence type="ECO:0000313" key="1">
    <source>
        <dbReference type="EMBL" id="CAB9522017.1"/>
    </source>
</evidence>
<dbReference type="AlphaFoldDB" id="A0A9N8EJ34"/>